<keyword evidence="1" id="KW-0732">Signal</keyword>
<dbReference type="Pfam" id="PF20033">
    <property type="entry name" value="DUF6438"/>
    <property type="match status" value="1"/>
</dbReference>
<reference evidence="3 4" key="1">
    <citation type="submission" date="2019-07" db="EMBL/GenBank/DDBJ databases">
        <authorList>
            <person name="Huq M.A."/>
        </authorList>
    </citation>
    <scope>NUCLEOTIDE SEQUENCE [LARGE SCALE GENOMIC DNA]</scope>
    <source>
        <strain evidence="3 4">MAH-19</strain>
    </source>
</reference>
<dbReference type="RefSeq" id="WP_144248497.1">
    <property type="nucleotide sequence ID" value="NZ_VLPK01000002.1"/>
</dbReference>
<sequence length="312" mass="36175">MKKLLTLFSLLFTATISFANKVDDLKTDSDIVKFIQPLQENFNYKDAPKLIMLSSEELVKRHSCDSLAGTWHIKNWEKADFNNDHKTDLLAIINWYDTDCDFIAIDKGDNTFQLIQIGGSSYQNCQLANTIKYAGQQMVELHTWASTRPGRKNAKWISRTDTLTYKYGDFLEFNKEPAHYKIDSIIYKTQPCFGTCPVFKIEIDHNGKAKYDRTSPNIVYILKPGEKIQNVFNMEIKKPELEELYHLIEYINIKKLNENYAVRWSDDATAIIYIKFSDGSVKTIKDYGLKGTFGLFTLYKKIYALTKSPDWK</sequence>
<evidence type="ECO:0000313" key="3">
    <source>
        <dbReference type="EMBL" id="TSJ40459.1"/>
    </source>
</evidence>
<evidence type="ECO:0000259" key="2">
    <source>
        <dbReference type="Pfam" id="PF20033"/>
    </source>
</evidence>
<dbReference type="InterPro" id="IPR045497">
    <property type="entry name" value="DUF6438"/>
</dbReference>
<protein>
    <recommendedName>
        <fullName evidence="2">DUF6438 domain-containing protein</fullName>
    </recommendedName>
</protein>
<feature type="domain" description="DUF6438" evidence="2">
    <location>
        <begin position="184"/>
        <end position="304"/>
    </location>
</feature>
<organism evidence="3 4">
    <name type="scientific">Mucilaginibacter corticis</name>
    <dbReference type="NCBI Taxonomy" id="2597670"/>
    <lineage>
        <taxon>Bacteria</taxon>
        <taxon>Pseudomonadati</taxon>
        <taxon>Bacteroidota</taxon>
        <taxon>Sphingobacteriia</taxon>
        <taxon>Sphingobacteriales</taxon>
        <taxon>Sphingobacteriaceae</taxon>
        <taxon>Mucilaginibacter</taxon>
    </lineage>
</organism>
<evidence type="ECO:0000313" key="4">
    <source>
        <dbReference type="Proteomes" id="UP000318733"/>
    </source>
</evidence>
<dbReference type="Proteomes" id="UP000318733">
    <property type="component" value="Unassembled WGS sequence"/>
</dbReference>
<comment type="caution">
    <text evidence="3">The sequence shown here is derived from an EMBL/GenBank/DDBJ whole genome shotgun (WGS) entry which is preliminary data.</text>
</comment>
<evidence type="ECO:0000256" key="1">
    <source>
        <dbReference type="SAM" id="SignalP"/>
    </source>
</evidence>
<feature type="chain" id="PRO_5021914963" description="DUF6438 domain-containing protein" evidence="1">
    <location>
        <begin position="20"/>
        <end position="312"/>
    </location>
</feature>
<gene>
    <name evidence="3" type="ORF">FO440_11935</name>
</gene>
<proteinExistence type="predicted"/>
<dbReference type="EMBL" id="VLPK01000002">
    <property type="protein sequence ID" value="TSJ40459.1"/>
    <property type="molecule type" value="Genomic_DNA"/>
</dbReference>
<name>A0A556MKW5_9SPHI</name>
<dbReference type="AlphaFoldDB" id="A0A556MKW5"/>
<dbReference type="OrthoDB" id="7172369at2"/>
<keyword evidence="4" id="KW-1185">Reference proteome</keyword>
<accession>A0A556MKW5</accession>
<feature type="signal peptide" evidence="1">
    <location>
        <begin position="1"/>
        <end position="19"/>
    </location>
</feature>